<evidence type="ECO:0000256" key="4">
    <source>
        <dbReference type="ARBA" id="ARBA00022692"/>
    </source>
</evidence>
<comment type="subcellular location">
    <subcellularLocation>
        <location evidence="1">Cell membrane</location>
        <topology evidence="1">Multi-pass membrane protein</topology>
    </subcellularLocation>
</comment>
<sequence length="522" mass="56949">MNNQQSPSIVPSLLTREKKKIKRDFRFIDMIFYTIAAILGIDTLGAVSSYGGQALFWILFSALTFLLPYGLLTAELGSSFPQEGGVYEWGKMACGRFYAALTSMFYWISNPLWIGGTMFVTVITSIKLFWFGDINTLLGGNKVSDTIITILISLAFIWGTIVCVLLPMRIGKWLSTVGSILKLVLLGLFVLLALMLLLGGHATGNHLQFKDFLPTNDWSLIISGILPLLIFKWTGFEVQSGAGEEMQNPQRDVPRSLLGAGSVALIAYVIPIAVILLALNKQQIANSSGFLQAISNVLIVLPQPLIITLKIVLVPAIIITMASSGSTWMGGANRTYAITALDHAAPQALGRFSSKYGTPIMATLACGVIATIAMIAAVLITSFGDGSVQSLFALVLGFTVSINTLAYLLIYPSYLILRYKYPEVKRPYRVPGGKFGAWLVTILTTGYAAIAVFFMLFPTDEVIKQARVGRFIYEATQLTALGAVILLTVVFYYWGKREQKQDLSAQTVVTTETVSSEYAEAN</sequence>
<dbReference type="Pfam" id="PF13520">
    <property type="entry name" value="AA_permease_2"/>
    <property type="match status" value="1"/>
</dbReference>
<feature type="transmembrane region" description="Helical" evidence="7">
    <location>
        <begin position="477"/>
        <end position="494"/>
    </location>
</feature>
<proteinExistence type="predicted"/>
<evidence type="ECO:0000256" key="7">
    <source>
        <dbReference type="SAM" id="Phobius"/>
    </source>
</evidence>
<feature type="transmembrane region" description="Helical" evidence="7">
    <location>
        <begin position="390"/>
        <end position="414"/>
    </location>
</feature>
<protein>
    <submittedName>
        <fullName evidence="8">Putative amino acid permease</fullName>
    </submittedName>
</protein>
<dbReference type="RefSeq" id="WP_126628202.1">
    <property type="nucleotide sequence ID" value="NZ_BIFT01000001.1"/>
</dbReference>
<feature type="transmembrane region" description="Helical" evidence="7">
    <location>
        <begin position="435"/>
        <end position="457"/>
    </location>
</feature>
<dbReference type="InterPro" id="IPR002293">
    <property type="entry name" value="AA/rel_permease1"/>
</dbReference>
<accession>A0A402B9D0</accession>
<dbReference type="OrthoDB" id="92719at2"/>
<keyword evidence="6 7" id="KW-0472">Membrane</keyword>
<evidence type="ECO:0000256" key="5">
    <source>
        <dbReference type="ARBA" id="ARBA00022989"/>
    </source>
</evidence>
<keyword evidence="3" id="KW-1003">Cell membrane</keyword>
<comment type="caution">
    <text evidence="8">The sequence shown here is derived from an EMBL/GenBank/DDBJ whole genome shotgun (WGS) entry which is preliminary data.</text>
</comment>
<dbReference type="InterPro" id="IPR050367">
    <property type="entry name" value="APC_superfamily"/>
</dbReference>
<feature type="transmembrane region" description="Helical" evidence="7">
    <location>
        <begin position="360"/>
        <end position="384"/>
    </location>
</feature>
<name>A0A402B9D0_9CHLR</name>
<feature type="transmembrane region" description="Helical" evidence="7">
    <location>
        <begin position="54"/>
        <end position="72"/>
    </location>
</feature>
<evidence type="ECO:0000256" key="2">
    <source>
        <dbReference type="ARBA" id="ARBA00022448"/>
    </source>
</evidence>
<evidence type="ECO:0000313" key="9">
    <source>
        <dbReference type="Proteomes" id="UP000287171"/>
    </source>
</evidence>
<feature type="transmembrane region" description="Helical" evidence="7">
    <location>
        <begin position="146"/>
        <end position="168"/>
    </location>
</feature>
<feature type="transmembrane region" description="Helical" evidence="7">
    <location>
        <begin position="299"/>
        <end position="319"/>
    </location>
</feature>
<evidence type="ECO:0000256" key="6">
    <source>
        <dbReference type="ARBA" id="ARBA00023136"/>
    </source>
</evidence>
<feature type="transmembrane region" description="Helical" evidence="7">
    <location>
        <begin position="105"/>
        <end position="126"/>
    </location>
</feature>
<feature type="transmembrane region" description="Helical" evidence="7">
    <location>
        <begin position="218"/>
        <end position="236"/>
    </location>
</feature>
<evidence type="ECO:0000256" key="1">
    <source>
        <dbReference type="ARBA" id="ARBA00004651"/>
    </source>
</evidence>
<evidence type="ECO:0000256" key="3">
    <source>
        <dbReference type="ARBA" id="ARBA00022475"/>
    </source>
</evidence>
<dbReference type="PIRSF" id="PIRSF006060">
    <property type="entry name" value="AA_transporter"/>
    <property type="match status" value="1"/>
</dbReference>
<dbReference type="EMBL" id="BIFT01000001">
    <property type="protein sequence ID" value="GCE27927.1"/>
    <property type="molecule type" value="Genomic_DNA"/>
</dbReference>
<evidence type="ECO:0000313" key="8">
    <source>
        <dbReference type="EMBL" id="GCE27927.1"/>
    </source>
</evidence>
<dbReference type="GO" id="GO:0005886">
    <property type="term" value="C:plasma membrane"/>
    <property type="evidence" value="ECO:0007669"/>
    <property type="project" value="UniProtKB-SubCell"/>
</dbReference>
<reference evidence="9" key="1">
    <citation type="submission" date="2018-12" db="EMBL/GenBank/DDBJ databases">
        <title>Tengunoibacter tsumagoiensis gen. nov., sp. nov., Dictyobacter kobayashii sp. nov., D. alpinus sp. nov., and D. joshuensis sp. nov. and description of Dictyobacteraceae fam. nov. within the order Ktedonobacterales isolated from Tengu-no-mugimeshi.</title>
        <authorList>
            <person name="Wang C.M."/>
            <person name="Zheng Y."/>
            <person name="Sakai Y."/>
            <person name="Toyoda A."/>
            <person name="Minakuchi Y."/>
            <person name="Abe K."/>
            <person name="Yokota A."/>
            <person name="Yabe S."/>
        </authorList>
    </citation>
    <scope>NUCLEOTIDE SEQUENCE [LARGE SCALE GENOMIC DNA]</scope>
    <source>
        <strain evidence="9">Uno16</strain>
    </source>
</reference>
<dbReference type="AlphaFoldDB" id="A0A402B9D0"/>
<keyword evidence="4 7" id="KW-0812">Transmembrane</keyword>
<dbReference type="GO" id="GO:0022857">
    <property type="term" value="F:transmembrane transporter activity"/>
    <property type="evidence" value="ECO:0007669"/>
    <property type="project" value="InterPro"/>
</dbReference>
<dbReference type="PANTHER" id="PTHR42770:SF15">
    <property type="entry name" value="GLUTAMATE_GAMMA-AMINOBUTYRATE ANTIPORTER-RELATED"/>
    <property type="match status" value="1"/>
</dbReference>
<feature type="transmembrane region" description="Helical" evidence="7">
    <location>
        <begin position="27"/>
        <end position="48"/>
    </location>
</feature>
<dbReference type="PANTHER" id="PTHR42770">
    <property type="entry name" value="AMINO ACID TRANSPORTER-RELATED"/>
    <property type="match status" value="1"/>
</dbReference>
<keyword evidence="5 7" id="KW-1133">Transmembrane helix</keyword>
<dbReference type="Proteomes" id="UP000287171">
    <property type="component" value="Unassembled WGS sequence"/>
</dbReference>
<feature type="transmembrane region" description="Helical" evidence="7">
    <location>
        <begin position="180"/>
        <end position="198"/>
    </location>
</feature>
<keyword evidence="9" id="KW-1185">Reference proteome</keyword>
<keyword evidence="2" id="KW-0813">Transport</keyword>
<dbReference type="Gene3D" id="1.20.1740.10">
    <property type="entry name" value="Amino acid/polyamine transporter I"/>
    <property type="match status" value="1"/>
</dbReference>
<organism evidence="8 9">
    <name type="scientific">Dictyobacter alpinus</name>
    <dbReference type="NCBI Taxonomy" id="2014873"/>
    <lineage>
        <taxon>Bacteria</taxon>
        <taxon>Bacillati</taxon>
        <taxon>Chloroflexota</taxon>
        <taxon>Ktedonobacteria</taxon>
        <taxon>Ktedonobacterales</taxon>
        <taxon>Dictyobacteraceae</taxon>
        <taxon>Dictyobacter</taxon>
    </lineage>
</organism>
<gene>
    <name evidence="8" type="ORF">KDA_34110</name>
</gene>
<feature type="transmembrane region" description="Helical" evidence="7">
    <location>
        <begin position="257"/>
        <end position="279"/>
    </location>
</feature>